<dbReference type="EMBL" id="ML976615">
    <property type="protein sequence ID" value="KAF1849256.1"/>
    <property type="molecule type" value="Genomic_DNA"/>
</dbReference>
<comment type="similarity">
    <text evidence="2">Belongs to the Diels-Alderase family.</text>
</comment>
<dbReference type="RefSeq" id="XP_040791819.1">
    <property type="nucleotide sequence ID" value="XM_040935974.1"/>
</dbReference>
<evidence type="ECO:0000313" key="7">
    <source>
        <dbReference type="Proteomes" id="UP000800039"/>
    </source>
</evidence>
<keyword evidence="1" id="KW-0413">Isomerase</keyword>
<protein>
    <submittedName>
        <fullName evidence="6">Uncharacterized protein</fullName>
    </submittedName>
</protein>
<dbReference type="InterPro" id="IPR054499">
    <property type="entry name" value="DA_C"/>
</dbReference>
<dbReference type="OrthoDB" id="5344254at2759"/>
<dbReference type="InterPro" id="IPR056402">
    <property type="entry name" value="DA_N"/>
</dbReference>
<dbReference type="GO" id="GO:0016853">
    <property type="term" value="F:isomerase activity"/>
    <property type="evidence" value="ECO:0007669"/>
    <property type="project" value="UniProtKB-KW"/>
</dbReference>
<evidence type="ECO:0000259" key="5">
    <source>
        <dbReference type="Pfam" id="PF24137"/>
    </source>
</evidence>
<dbReference type="AlphaFoldDB" id="A0A9P4GPY5"/>
<dbReference type="Pfam" id="PF24137">
    <property type="entry name" value="DA_N"/>
    <property type="match status" value="1"/>
</dbReference>
<keyword evidence="3" id="KW-0732">Signal</keyword>
<feature type="chain" id="PRO_5040123205" evidence="3">
    <location>
        <begin position="23"/>
        <end position="359"/>
    </location>
</feature>
<accession>A0A9P4GPY5</accession>
<organism evidence="6 7">
    <name type="scientific">Cucurbitaria berberidis CBS 394.84</name>
    <dbReference type="NCBI Taxonomy" id="1168544"/>
    <lineage>
        <taxon>Eukaryota</taxon>
        <taxon>Fungi</taxon>
        <taxon>Dikarya</taxon>
        <taxon>Ascomycota</taxon>
        <taxon>Pezizomycotina</taxon>
        <taxon>Dothideomycetes</taxon>
        <taxon>Pleosporomycetidae</taxon>
        <taxon>Pleosporales</taxon>
        <taxon>Pleosporineae</taxon>
        <taxon>Cucurbitariaceae</taxon>
        <taxon>Cucurbitaria</taxon>
    </lineage>
</organism>
<evidence type="ECO:0000313" key="6">
    <source>
        <dbReference type="EMBL" id="KAF1849256.1"/>
    </source>
</evidence>
<keyword evidence="7" id="KW-1185">Reference proteome</keyword>
<name>A0A9P4GPY5_9PLEO</name>
<feature type="domain" description="Diels-Alderase N-terminal" evidence="5">
    <location>
        <begin position="54"/>
        <end position="121"/>
    </location>
</feature>
<dbReference type="Pfam" id="PF22903">
    <property type="entry name" value="DA_C"/>
    <property type="match status" value="1"/>
</dbReference>
<evidence type="ECO:0000259" key="4">
    <source>
        <dbReference type="Pfam" id="PF22903"/>
    </source>
</evidence>
<feature type="domain" description="Diels-Alderase C-terminal" evidence="4">
    <location>
        <begin position="152"/>
        <end position="297"/>
    </location>
</feature>
<dbReference type="GeneID" id="63853225"/>
<sequence>MILLFWEALEFLLLFQSFEVESICFTKTVGAYQTVKSPIWCSQNPYRSFERSKFSGVNDTAIEKWYFEAVSEAGDAFIVSLGRDPSYKPFGFGVIPFEMMFVFANGTRHAMSDFASESRIRDCCGEVDLKVQGSRLKFAGTGGHFHDFAAFDWFTLLDSWRNMRAIIGPYAFSLCIPVSRIAGRIVYPSGVLYKDGKPMLEVYGLDNDTLLASNRLLIHPHFDGTFTGGLGDTSSSWIVEFAEPASSRRWRFTSKHQALVHELGLGSGSGLSVFTDLIEGGELNSWQHSGYGISEQITAPKSIGPSVAWELFKTHRNNTGSTTWQAVWNMFCAACRDGALTVSWIMFRNGWTVEFNKVS</sequence>
<proteinExistence type="inferred from homology"/>
<gene>
    <name evidence="6" type="ORF">K460DRAFT_394123</name>
</gene>
<comment type="caution">
    <text evidence="6">The sequence shown here is derived from an EMBL/GenBank/DDBJ whole genome shotgun (WGS) entry which is preliminary data.</text>
</comment>
<reference evidence="6" key="1">
    <citation type="submission" date="2020-01" db="EMBL/GenBank/DDBJ databases">
        <authorList>
            <consortium name="DOE Joint Genome Institute"/>
            <person name="Haridas S."/>
            <person name="Albert R."/>
            <person name="Binder M."/>
            <person name="Bloem J."/>
            <person name="Labutti K."/>
            <person name="Salamov A."/>
            <person name="Andreopoulos B."/>
            <person name="Baker S.E."/>
            <person name="Barry K."/>
            <person name="Bills G."/>
            <person name="Bluhm B.H."/>
            <person name="Cannon C."/>
            <person name="Castanera R."/>
            <person name="Culley D.E."/>
            <person name="Daum C."/>
            <person name="Ezra D."/>
            <person name="Gonzalez J.B."/>
            <person name="Henrissat B."/>
            <person name="Kuo A."/>
            <person name="Liang C."/>
            <person name="Lipzen A."/>
            <person name="Lutzoni F."/>
            <person name="Magnuson J."/>
            <person name="Mondo S."/>
            <person name="Nolan M."/>
            <person name="Ohm R."/>
            <person name="Pangilinan J."/>
            <person name="Park H.-J."/>
            <person name="Ramirez L."/>
            <person name="Alfaro M."/>
            <person name="Sun H."/>
            <person name="Tritt A."/>
            <person name="Yoshinaga Y."/>
            <person name="Zwiers L.-H."/>
            <person name="Turgeon B.G."/>
            <person name="Goodwin S.B."/>
            <person name="Spatafora J.W."/>
            <person name="Crous P.W."/>
            <person name="Grigoriev I.V."/>
        </authorList>
    </citation>
    <scope>NUCLEOTIDE SEQUENCE</scope>
    <source>
        <strain evidence="6">CBS 394.84</strain>
    </source>
</reference>
<evidence type="ECO:0000256" key="1">
    <source>
        <dbReference type="ARBA" id="ARBA00023235"/>
    </source>
</evidence>
<evidence type="ECO:0000256" key="2">
    <source>
        <dbReference type="ARBA" id="ARBA00046325"/>
    </source>
</evidence>
<evidence type="ECO:0000256" key="3">
    <source>
        <dbReference type="SAM" id="SignalP"/>
    </source>
</evidence>
<feature type="signal peptide" evidence="3">
    <location>
        <begin position="1"/>
        <end position="22"/>
    </location>
</feature>
<dbReference type="Proteomes" id="UP000800039">
    <property type="component" value="Unassembled WGS sequence"/>
</dbReference>